<dbReference type="AlphaFoldDB" id="A0A829X363"/>
<name>A0A829X363_GLUOY</name>
<evidence type="ECO:0000313" key="2">
    <source>
        <dbReference type="Proteomes" id="UP000484858"/>
    </source>
</evidence>
<dbReference type="Proteomes" id="UP000484858">
    <property type="component" value="Unassembled WGS sequence"/>
</dbReference>
<reference evidence="1 2" key="1">
    <citation type="submission" date="2013-04" db="EMBL/GenBank/DDBJ databases">
        <title>Gluconobacter oxydans NBRC 3293 whole genome sequence.</title>
        <authorList>
            <person name="Matsutani M."/>
            <person name="Yakushi T."/>
            <person name="Matsushita K."/>
        </authorList>
    </citation>
    <scope>NUCLEOTIDE SEQUENCE [LARGE SCALE GENOMIC DNA]</scope>
    <source>
        <strain evidence="1 2">NBRC 3293</strain>
    </source>
</reference>
<comment type="caution">
    <text evidence="1">The sequence shown here is derived from an EMBL/GenBank/DDBJ whole genome shotgun (WGS) entry which is preliminary data.</text>
</comment>
<proteinExistence type="predicted"/>
<sequence length="42" mass="4342">MAGGADPGHTVFSVFGRGWFFQDLNMGFSLLVSSVGAGRAHG</sequence>
<protein>
    <submittedName>
        <fullName evidence="1">Uncharacterized protein</fullName>
    </submittedName>
</protein>
<evidence type="ECO:0000313" key="1">
    <source>
        <dbReference type="EMBL" id="GEM17442.1"/>
    </source>
</evidence>
<organism evidence="1 2">
    <name type="scientific">Gluconobacter oxydans NBRC 3293</name>
    <dbReference type="NCBI Taxonomy" id="1315969"/>
    <lineage>
        <taxon>Bacteria</taxon>
        <taxon>Pseudomonadati</taxon>
        <taxon>Pseudomonadota</taxon>
        <taxon>Alphaproteobacteria</taxon>
        <taxon>Acetobacterales</taxon>
        <taxon>Acetobacteraceae</taxon>
        <taxon>Gluconobacter</taxon>
    </lineage>
</organism>
<dbReference type="EMBL" id="BARJ01000010">
    <property type="protein sequence ID" value="GEM17442.1"/>
    <property type="molecule type" value="Genomic_DNA"/>
</dbReference>
<gene>
    <name evidence="1" type="ORF">NBRC3293_1939</name>
</gene>
<accession>A0A829X363</accession>